<name>A0A0V1KWL5_9BILA</name>
<evidence type="ECO:0000259" key="1">
    <source>
        <dbReference type="Pfam" id="PF23416"/>
    </source>
</evidence>
<dbReference type="PANTHER" id="PTHR36519">
    <property type="entry name" value="FIP (FUNGUS-INDUCED PROTEIN) RELATED-RELATED"/>
    <property type="match status" value="1"/>
</dbReference>
<dbReference type="Proteomes" id="UP000054721">
    <property type="component" value="Unassembled WGS sequence"/>
</dbReference>
<dbReference type="AlphaFoldDB" id="A0A0V1KWL5"/>
<organism evidence="2 3">
    <name type="scientific">Trichinella nativa</name>
    <dbReference type="NCBI Taxonomy" id="6335"/>
    <lineage>
        <taxon>Eukaryota</taxon>
        <taxon>Metazoa</taxon>
        <taxon>Ecdysozoa</taxon>
        <taxon>Nematoda</taxon>
        <taxon>Enoplea</taxon>
        <taxon>Dorylaimia</taxon>
        <taxon>Trichinellida</taxon>
        <taxon>Trichinellidae</taxon>
        <taxon>Trichinella</taxon>
    </lineage>
</organism>
<reference evidence="2 3" key="1">
    <citation type="submission" date="2015-05" db="EMBL/GenBank/DDBJ databases">
        <title>Evolution of Trichinella species and genotypes.</title>
        <authorList>
            <person name="Korhonen P.K."/>
            <person name="Edoardo P."/>
            <person name="Giuseppe L.R."/>
            <person name="Gasser R.B."/>
        </authorList>
    </citation>
    <scope>NUCLEOTIDE SEQUENCE [LARGE SCALE GENOMIC DNA]</scope>
    <source>
        <strain evidence="2">ISS10</strain>
    </source>
</reference>
<feature type="domain" description="DUF7107" evidence="1">
    <location>
        <begin position="208"/>
        <end position="262"/>
    </location>
</feature>
<dbReference type="PANTHER" id="PTHR36519:SF9">
    <property type="entry name" value="EB DOMAIN-CONTAINING PROTEIN-RELATED"/>
    <property type="match status" value="1"/>
</dbReference>
<proteinExistence type="predicted"/>
<feature type="non-terminal residue" evidence="2">
    <location>
        <position position="294"/>
    </location>
</feature>
<keyword evidence="3" id="KW-1185">Reference proteome</keyword>
<sequence>LQNNSMTKSNVSTTLQQLILLSFSIANIIAIQSCRYHTQCPGQAICALRICIAAEPSGGVCQQQSDCLAGRACKHGICWQPADASSLLSLVENANVPARCTAHEDCKSQTVCKNNTCVVSSPIDRDCSKHSDCPTGDACKFGICWRAIGLKKDVECVITEDCVGRTLCDRKGSCRPARPTSVACDTDNNCGLLERCKYNMCWRYIIGECQKNEDCTGQRLCHEGRCLTSKPMDRYCNTDKDCATTTSSSSNRGHCKYGLCWSFNERTKQHDPLYGEREEELIDVSDGDAQQLLD</sequence>
<dbReference type="InterPro" id="IPR055531">
    <property type="entry name" value="DUF7107"/>
</dbReference>
<dbReference type="STRING" id="6335.A0A0V1KWL5"/>
<evidence type="ECO:0000313" key="3">
    <source>
        <dbReference type="Proteomes" id="UP000054721"/>
    </source>
</evidence>
<dbReference type="EMBL" id="JYDW01000217">
    <property type="protein sequence ID" value="KRZ51705.1"/>
    <property type="molecule type" value="Genomic_DNA"/>
</dbReference>
<evidence type="ECO:0000313" key="2">
    <source>
        <dbReference type="EMBL" id="KRZ51705.1"/>
    </source>
</evidence>
<protein>
    <recommendedName>
        <fullName evidence="1">DUF7107 domain-containing protein</fullName>
    </recommendedName>
</protein>
<dbReference type="OrthoDB" id="4405280at2759"/>
<gene>
    <name evidence="2" type="ORF">T02_15643</name>
</gene>
<feature type="domain" description="DUF7107" evidence="1">
    <location>
        <begin position="33"/>
        <end position="80"/>
    </location>
</feature>
<feature type="domain" description="DUF7107" evidence="1">
    <location>
        <begin position="99"/>
        <end position="146"/>
    </location>
</feature>
<comment type="caution">
    <text evidence="2">The sequence shown here is derived from an EMBL/GenBank/DDBJ whole genome shotgun (WGS) entry which is preliminary data.</text>
</comment>
<feature type="domain" description="DUF7107" evidence="1">
    <location>
        <begin position="155"/>
        <end position="203"/>
    </location>
</feature>
<dbReference type="Pfam" id="PF23416">
    <property type="entry name" value="DUF7107"/>
    <property type="match status" value="4"/>
</dbReference>
<accession>A0A0V1KWL5</accession>